<evidence type="ECO:0000256" key="1">
    <source>
        <dbReference type="SAM" id="Phobius"/>
    </source>
</evidence>
<proteinExistence type="predicted"/>
<dbReference type="EMBL" id="BAABCW010000003">
    <property type="protein sequence ID" value="GAA4113698.1"/>
    <property type="molecule type" value="Genomic_DNA"/>
</dbReference>
<keyword evidence="1" id="KW-0812">Transmembrane</keyword>
<keyword evidence="3" id="KW-1185">Reference proteome</keyword>
<evidence type="ECO:0000313" key="3">
    <source>
        <dbReference type="Proteomes" id="UP001500459"/>
    </source>
</evidence>
<gene>
    <name evidence="2" type="ORF">GCM10022393_12870</name>
</gene>
<comment type="caution">
    <text evidence="2">The sequence shown here is derived from an EMBL/GenBank/DDBJ whole genome shotgun (WGS) entry which is preliminary data.</text>
</comment>
<keyword evidence="1" id="KW-0472">Membrane</keyword>
<feature type="transmembrane region" description="Helical" evidence="1">
    <location>
        <begin position="86"/>
        <end position="104"/>
    </location>
</feature>
<organism evidence="2 3">
    <name type="scientific">Aquimarina addita</name>
    <dbReference type="NCBI Taxonomy" id="870485"/>
    <lineage>
        <taxon>Bacteria</taxon>
        <taxon>Pseudomonadati</taxon>
        <taxon>Bacteroidota</taxon>
        <taxon>Flavobacteriia</taxon>
        <taxon>Flavobacteriales</taxon>
        <taxon>Flavobacteriaceae</taxon>
        <taxon>Aquimarina</taxon>
    </lineage>
</organism>
<accession>A0ABP7XEI6</accession>
<sequence length="277" mass="32231">MASSTDISQWKGQDITLFKEDLHQRVKGNISEKSFYNYFKNTTVKLPRIDILNMLSQYCGYTDWNNFKTNHTSKIKDDKKSRISKWMIFLLVGIIVITSAYFLIPTSNTYTFCFIDQDRNQAITNTPINIIILNNKQSPSYAKSDSLGCFSWTTEDDFIHFIIKSPYYKTDTIFRTTPSVMNEHIKVHTDDYALMLHYYANGKVADWKNRRNELSRMIDTQATIFQLLPSGLGIEIYSKEEFINKLTTPTKSLKGIEIIESEWSKGLIVKLKFRVKS</sequence>
<reference evidence="3" key="1">
    <citation type="journal article" date="2019" name="Int. J. Syst. Evol. Microbiol.">
        <title>The Global Catalogue of Microorganisms (GCM) 10K type strain sequencing project: providing services to taxonomists for standard genome sequencing and annotation.</title>
        <authorList>
            <consortium name="The Broad Institute Genomics Platform"/>
            <consortium name="The Broad Institute Genome Sequencing Center for Infectious Disease"/>
            <person name="Wu L."/>
            <person name="Ma J."/>
        </authorList>
    </citation>
    <scope>NUCLEOTIDE SEQUENCE [LARGE SCALE GENOMIC DNA]</scope>
    <source>
        <strain evidence="3">JCM 17106</strain>
    </source>
</reference>
<keyword evidence="1" id="KW-1133">Transmembrane helix</keyword>
<name>A0ABP7XEI6_9FLAO</name>
<dbReference type="RefSeq" id="WP_344925739.1">
    <property type="nucleotide sequence ID" value="NZ_BAABCW010000003.1"/>
</dbReference>
<evidence type="ECO:0000313" key="2">
    <source>
        <dbReference type="EMBL" id="GAA4113698.1"/>
    </source>
</evidence>
<protein>
    <submittedName>
        <fullName evidence="2">Uncharacterized protein</fullName>
    </submittedName>
</protein>
<dbReference type="Proteomes" id="UP001500459">
    <property type="component" value="Unassembled WGS sequence"/>
</dbReference>